<accession>A0A8J9ZGK6</accession>
<dbReference type="Proteomes" id="UP000838412">
    <property type="component" value="Chromosome 2"/>
</dbReference>
<evidence type="ECO:0000313" key="1">
    <source>
        <dbReference type="EMBL" id="CAH1252723.1"/>
    </source>
</evidence>
<name>A0A8J9ZGK6_BRALA</name>
<reference evidence="1" key="1">
    <citation type="submission" date="2022-01" db="EMBL/GenBank/DDBJ databases">
        <authorList>
            <person name="Braso-Vives M."/>
        </authorList>
    </citation>
    <scope>NUCLEOTIDE SEQUENCE</scope>
</reference>
<keyword evidence="2" id="KW-1185">Reference proteome</keyword>
<dbReference type="EMBL" id="OV696687">
    <property type="protein sequence ID" value="CAH1252723.1"/>
    <property type="molecule type" value="Genomic_DNA"/>
</dbReference>
<gene>
    <name evidence="1" type="primary">Hypp994</name>
    <name evidence="1" type="ORF">BLAG_LOCUS12729</name>
</gene>
<proteinExistence type="predicted"/>
<organism evidence="1 2">
    <name type="scientific">Branchiostoma lanceolatum</name>
    <name type="common">Common lancelet</name>
    <name type="synonym">Amphioxus lanceolatum</name>
    <dbReference type="NCBI Taxonomy" id="7740"/>
    <lineage>
        <taxon>Eukaryota</taxon>
        <taxon>Metazoa</taxon>
        <taxon>Chordata</taxon>
        <taxon>Cephalochordata</taxon>
        <taxon>Leptocardii</taxon>
        <taxon>Amphioxiformes</taxon>
        <taxon>Branchiostomatidae</taxon>
        <taxon>Branchiostoma</taxon>
    </lineage>
</organism>
<evidence type="ECO:0000313" key="2">
    <source>
        <dbReference type="Proteomes" id="UP000838412"/>
    </source>
</evidence>
<sequence length="158" mass="18438">MTLMTKFQLGPRIARESEYDFDDKLGDLNLNTTPLSSTPLNPQYYPPPEFQLGPRIARESEYDFDDKLEFQLGPRIARESEYDFDDKLGDLNLNTTPLSSTPLNPQYYPPPEFQLGPRIARESEYDFDDKLEFQLGPRIAREWEYDFDDKLGDLNLNT</sequence>
<dbReference type="AlphaFoldDB" id="A0A8J9ZGK6"/>
<protein>
    <submittedName>
        <fullName evidence="1">Hypp994 protein</fullName>
    </submittedName>
</protein>